<evidence type="ECO:0000259" key="1">
    <source>
        <dbReference type="Pfam" id="PF01926"/>
    </source>
</evidence>
<comment type="caution">
    <text evidence="2">The sequence shown here is derived from an EMBL/GenBank/DDBJ whole genome shotgun (WGS) entry which is preliminary data.</text>
</comment>
<sequence>MPADARGGNAKVVEVAGRLLAMLEEVGAATEQENDTARDTSLRLQIGQAREIIEGLLAELIRVRGDAARVVCIGRTKAGKSTLRFVLTGEGVDGIGKGGQRTTSIPITYRWRGIDVVDTPGVGAYQGAVDDASALTAAKDADLVVWVAGSDSQQPATVAPVLQAIAPGIPVFVLVNHKQAFTAEELAGDLSPAVIFSDISGQEARIRTVLAQVDVSDPTIAHVNLWLAQRGLEGQDQRLLSQSGVLAAEAALAVAAAEAHTRRPVTAAAVLRARAADAAKATHVVAATLRAHKRELVADRKKLRDDTQAAADEYGDKVKHAAANAFASANTRVVAAARYAAKEPHRGKAQEHMRSEAVAASKQAHASLAQAAERAAEKCLHQLVNGHGLDPPTLQMQVEEPQLPEASLDGDPLNARAANWVARGVKGAAAVAAIALTDGLVAPLVSGLVSERTVDNTRKNLAPTLKRELIKREASVQKAQAAYMTALAQARTCAEDAVSASWEPIRRSIDTVLNERALHIETYAMWSAQLARLVRELASEAESRTD</sequence>
<accession>A0A919PIV4</accession>
<dbReference type="EMBL" id="BONQ01000047">
    <property type="protein sequence ID" value="GIG44962.1"/>
    <property type="molecule type" value="Genomic_DNA"/>
</dbReference>
<dbReference type="GO" id="GO:0005525">
    <property type="term" value="F:GTP binding"/>
    <property type="evidence" value="ECO:0007669"/>
    <property type="project" value="InterPro"/>
</dbReference>
<keyword evidence="3" id="KW-1185">Reference proteome</keyword>
<dbReference type="Pfam" id="PF01926">
    <property type="entry name" value="MMR_HSR1"/>
    <property type="match status" value="1"/>
</dbReference>
<organism evidence="2 3">
    <name type="scientific">Dactylosporangium siamense</name>
    <dbReference type="NCBI Taxonomy" id="685454"/>
    <lineage>
        <taxon>Bacteria</taxon>
        <taxon>Bacillati</taxon>
        <taxon>Actinomycetota</taxon>
        <taxon>Actinomycetes</taxon>
        <taxon>Micromonosporales</taxon>
        <taxon>Micromonosporaceae</taxon>
        <taxon>Dactylosporangium</taxon>
    </lineage>
</organism>
<protein>
    <recommendedName>
        <fullName evidence="1">G domain-containing protein</fullName>
    </recommendedName>
</protein>
<gene>
    <name evidence="2" type="ORF">Dsi01nite_030030</name>
</gene>
<dbReference type="RefSeq" id="WP_203846761.1">
    <property type="nucleotide sequence ID" value="NZ_BAAAVW010000007.1"/>
</dbReference>
<dbReference type="InterPro" id="IPR006073">
    <property type="entry name" value="GTP-bd"/>
</dbReference>
<feature type="domain" description="G" evidence="1">
    <location>
        <begin position="69"/>
        <end position="176"/>
    </location>
</feature>
<dbReference type="InterPro" id="IPR027417">
    <property type="entry name" value="P-loop_NTPase"/>
</dbReference>
<dbReference type="AlphaFoldDB" id="A0A919PIV4"/>
<evidence type="ECO:0000313" key="3">
    <source>
        <dbReference type="Proteomes" id="UP000660611"/>
    </source>
</evidence>
<proteinExistence type="predicted"/>
<reference evidence="2" key="1">
    <citation type="submission" date="2021-01" db="EMBL/GenBank/DDBJ databases">
        <title>Whole genome shotgun sequence of Dactylosporangium siamense NBRC 106093.</title>
        <authorList>
            <person name="Komaki H."/>
            <person name="Tamura T."/>
        </authorList>
    </citation>
    <scope>NUCLEOTIDE SEQUENCE</scope>
    <source>
        <strain evidence="2">NBRC 106093</strain>
    </source>
</reference>
<dbReference type="Gene3D" id="3.40.50.300">
    <property type="entry name" value="P-loop containing nucleotide triphosphate hydrolases"/>
    <property type="match status" value="1"/>
</dbReference>
<name>A0A919PIV4_9ACTN</name>
<dbReference type="SUPFAM" id="SSF52540">
    <property type="entry name" value="P-loop containing nucleoside triphosphate hydrolases"/>
    <property type="match status" value="1"/>
</dbReference>
<dbReference type="Proteomes" id="UP000660611">
    <property type="component" value="Unassembled WGS sequence"/>
</dbReference>
<evidence type="ECO:0000313" key="2">
    <source>
        <dbReference type="EMBL" id="GIG44962.1"/>
    </source>
</evidence>